<keyword evidence="5 6" id="KW-0472">Membrane</keyword>
<comment type="subcellular location">
    <subcellularLocation>
        <location evidence="1">Membrane</location>
        <topology evidence="1">Multi-pass membrane protein</topology>
    </subcellularLocation>
</comment>
<gene>
    <name evidence="8" type="ORF">EWE74_17410</name>
</gene>
<comment type="caution">
    <text evidence="8">The sequence shown here is derived from an EMBL/GenBank/DDBJ whole genome shotgun (WGS) entry which is preliminary data.</text>
</comment>
<dbReference type="SUPFAM" id="SSF50182">
    <property type="entry name" value="Sm-like ribonucleoproteins"/>
    <property type="match status" value="1"/>
</dbReference>
<organism evidence="8 9">
    <name type="scientific">Sphingobacterium corticibacterium</name>
    <dbReference type="NCBI Taxonomy" id="2484746"/>
    <lineage>
        <taxon>Bacteria</taxon>
        <taxon>Pseudomonadati</taxon>
        <taxon>Bacteroidota</taxon>
        <taxon>Sphingobacteriia</taxon>
        <taxon>Sphingobacteriales</taxon>
        <taxon>Sphingobacteriaceae</taxon>
        <taxon>Sphingobacterium</taxon>
    </lineage>
</organism>
<comment type="similarity">
    <text evidence="2">Belongs to the MscS (TC 1.A.23) family.</text>
</comment>
<dbReference type="PANTHER" id="PTHR30347:SF1">
    <property type="entry name" value="MECHANOSENSITIVE CHANNEL MSCK"/>
    <property type="match status" value="1"/>
</dbReference>
<dbReference type="SUPFAM" id="SSF82861">
    <property type="entry name" value="Mechanosensitive channel protein MscS (YggB), transmembrane region"/>
    <property type="match status" value="1"/>
</dbReference>
<feature type="transmembrane region" description="Helical" evidence="6">
    <location>
        <begin position="567"/>
        <end position="594"/>
    </location>
</feature>
<dbReference type="InterPro" id="IPR011014">
    <property type="entry name" value="MscS_channel_TM-2"/>
</dbReference>
<evidence type="ECO:0000256" key="5">
    <source>
        <dbReference type="ARBA" id="ARBA00023136"/>
    </source>
</evidence>
<feature type="transmembrane region" description="Helical" evidence="6">
    <location>
        <begin position="540"/>
        <end position="561"/>
    </location>
</feature>
<dbReference type="InterPro" id="IPR006685">
    <property type="entry name" value="MscS_channel_2nd"/>
</dbReference>
<feature type="transmembrane region" description="Helical" evidence="6">
    <location>
        <begin position="286"/>
        <end position="304"/>
    </location>
</feature>
<evidence type="ECO:0000256" key="4">
    <source>
        <dbReference type="ARBA" id="ARBA00022989"/>
    </source>
</evidence>
<sequence length="742" mass="85191">MMTIEKNRKLQQWLLRLFVLLLYSIIHPGVQSQDSLFYSQQFVWKERQAQVHQWKQVQDTLSTTVDSIKKSLLFERKTPDSTALDSTLVFLGATKKGISQYIYDIKNARTIWSSTPAQIQVEADSLLEVDSLVTGLLGTDSLEKGAKDLIDTLPQLIRGYERLIGDVVYLERLIGRQQAEIGIVNVDSAAAEMNPVRRHMVRAVQTNLGKDGSSSEFFDYPAWSSRLFLILVSFLYFYWMYKLGRKTEGGEEEFRLYQNQPLWIPFLKASIFFLVLLPFASFSVPVLILESSYFFVFVFLYIILYQELSIFKRKVLGLIFVSYIILISANLFLSALWWTKALAILANVISITLVWFMGRRTDVDNPIGYIHRYARWLIIMGHFLAIVLNLMGYISFARMWSLATGIGLLQVIALRAVREMLLHDIEHQYKKAKPEALFRRFDLKRMLLSFERLFRFCSAVLIVLVLLNNFHLVREASALLERLFMTEHKIGGITFAYANLLLAVVVIWLANWFQKNLKNLLDDTSPTDELQVRRMTLFPLFRLLIIVIGFLIGISILGLGMDKLTVIIGALSVGIGLGLQNIINNFVSGIILVFEKPFKIGDYVELADKKGQVREIGIRSSTLLTDEGARVIIPNGDLLSGRLVNWTFRDADIRVNFKLTIENSATPIEEIRKELKIKLASFEEIDRSIPMKIFTKEITADNYQLSIQVGIKHVRYIERFRSRFLESFKKDMDARGVKVSSS</sequence>
<evidence type="ECO:0000313" key="9">
    <source>
        <dbReference type="Proteomes" id="UP000292855"/>
    </source>
</evidence>
<protein>
    <submittedName>
        <fullName evidence="8">Mechanosensitive ion channel</fullName>
    </submittedName>
</protein>
<feature type="transmembrane region" description="Helical" evidence="6">
    <location>
        <begin position="453"/>
        <end position="470"/>
    </location>
</feature>
<reference evidence="8 9" key="1">
    <citation type="submission" date="2019-02" db="EMBL/GenBank/DDBJ databases">
        <authorList>
            <person name="Li Y."/>
        </authorList>
    </citation>
    <scope>NUCLEOTIDE SEQUENCE [LARGE SCALE GENOMIC DNA]</scope>
    <source>
        <strain evidence="8 9">30C10-4-7</strain>
    </source>
</reference>
<dbReference type="EMBL" id="SGIT01000004">
    <property type="protein sequence ID" value="RZF58390.1"/>
    <property type="molecule type" value="Genomic_DNA"/>
</dbReference>
<name>A0A4Q6XEW2_9SPHI</name>
<feature type="domain" description="Mechanosensitive ion channel MscS" evidence="7">
    <location>
        <begin position="581"/>
        <end position="647"/>
    </location>
</feature>
<proteinExistence type="inferred from homology"/>
<dbReference type="InterPro" id="IPR052702">
    <property type="entry name" value="MscS-like_channel"/>
</dbReference>
<feature type="transmembrane region" description="Helical" evidence="6">
    <location>
        <begin position="490"/>
        <end position="510"/>
    </location>
</feature>
<accession>A0A4Q6XEW2</accession>
<evidence type="ECO:0000259" key="7">
    <source>
        <dbReference type="Pfam" id="PF00924"/>
    </source>
</evidence>
<dbReference type="Gene3D" id="1.10.287.1260">
    <property type="match status" value="1"/>
</dbReference>
<keyword evidence="9" id="KW-1185">Reference proteome</keyword>
<dbReference type="InterPro" id="IPR010920">
    <property type="entry name" value="LSM_dom_sf"/>
</dbReference>
<feature type="transmembrane region" description="Helical" evidence="6">
    <location>
        <begin position="262"/>
        <end position="280"/>
    </location>
</feature>
<evidence type="ECO:0000256" key="1">
    <source>
        <dbReference type="ARBA" id="ARBA00004141"/>
    </source>
</evidence>
<dbReference type="PANTHER" id="PTHR30347">
    <property type="entry name" value="POTASSIUM CHANNEL RELATED"/>
    <property type="match status" value="1"/>
</dbReference>
<keyword evidence="4 6" id="KW-1133">Transmembrane helix</keyword>
<feature type="transmembrane region" description="Helical" evidence="6">
    <location>
        <begin position="223"/>
        <end position="241"/>
    </location>
</feature>
<feature type="transmembrane region" description="Helical" evidence="6">
    <location>
        <begin position="316"/>
        <end position="338"/>
    </location>
</feature>
<evidence type="ECO:0000256" key="2">
    <source>
        <dbReference type="ARBA" id="ARBA00008017"/>
    </source>
</evidence>
<dbReference type="GO" id="GO:0008381">
    <property type="term" value="F:mechanosensitive monoatomic ion channel activity"/>
    <property type="evidence" value="ECO:0007669"/>
    <property type="project" value="UniProtKB-ARBA"/>
</dbReference>
<dbReference type="GO" id="GO:0016020">
    <property type="term" value="C:membrane"/>
    <property type="evidence" value="ECO:0007669"/>
    <property type="project" value="UniProtKB-SubCell"/>
</dbReference>
<feature type="transmembrane region" description="Helical" evidence="6">
    <location>
        <begin position="373"/>
        <end position="394"/>
    </location>
</feature>
<dbReference type="InterPro" id="IPR023408">
    <property type="entry name" value="MscS_beta-dom_sf"/>
</dbReference>
<dbReference type="RefSeq" id="WP_130142940.1">
    <property type="nucleotide sequence ID" value="NZ_SGIT01000004.1"/>
</dbReference>
<feature type="transmembrane region" description="Helical" evidence="6">
    <location>
        <begin position="344"/>
        <end position="361"/>
    </location>
</feature>
<dbReference type="OrthoDB" id="9809206at2"/>
<evidence type="ECO:0000256" key="3">
    <source>
        <dbReference type="ARBA" id="ARBA00022692"/>
    </source>
</evidence>
<evidence type="ECO:0000256" key="6">
    <source>
        <dbReference type="SAM" id="Phobius"/>
    </source>
</evidence>
<dbReference type="Proteomes" id="UP000292855">
    <property type="component" value="Unassembled WGS sequence"/>
</dbReference>
<dbReference type="AlphaFoldDB" id="A0A4Q6XEW2"/>
<keyword evidence="3 6" id="KW-0812">Transmembrane</keyword>
<evidence type="ECO:0000313" key="8">
    <source>
        <dbReference type="EMBL" id="RZF58390.1"/>
    </source>
</evidence>
<dbReference type="Pfam" id="PF00924">
    <property type="entry name" value="MS_channel_2nd"/>
    <property type="match status" value="1"/>
</dbReference>
<dbReference type="Gene3D" id="2.30.30.60">
    <property type="match status" value="1"/>
</dbReference>